<keyword evidence="1" id="KW-0812">Transmembrane</keyword>
<proteinExistence type="predicted"/>
<keyword evidence="1" id="KW-1133">Transmembrane helix</keyword>
<dbReference type="AlphaFoldDB" id="A0A1G2U7A4"/>
<accession>A0A1G2U7A4</accession>
<evidence type="ECO:0000313" key="2">
    <source>
        <dbReference type="EMBL" id="OHB05353.1"/>
    </source>
</evidence>
<name>A0A1G2U7A4_9BACT</name>
<gene>
    <name evidence="2" type="ORF">A3A26_02080</name>
</gene>
<feature type="transmembrane region" description="Helical" evidence="1">
    <location>
        <begin position="92"/>
        <end position="111"/>
    </location>
</feature>
<dbReference type="EMBL" id="MHWG01000020">
    <property type="protein sequence ID" value="OHB05353.1"/>
    <property type="molecule type" value="Genomic_DNA"/>
</dbReference>
<evidence type="ECO:0000256" key="1">
    <source>
        <dbReference type="SAM" id="Phobius"/>
    </source>
</evidence>
<sequence>MNMQKIVMMKLRLVMAFIFLWAFLDKLLGFGFATVSEKAWINGGSPTAGFLSNAVKGPFADIFHGLAGVVIIDWLFMLGLLFIGVTYLFNKYIFWGSLAGILMMMLMWLALLFPENNPIIDEHIIYALVFAIFATQSRNNLK</sequence>
<comment type="caution">
    <text evidence="2">The sequence shown here is derived from an EMBL/GenBank/DDBJ whole genome shotgun (WGS) entry which is preliminary data.</text>
</comment>
<evidence type="ECO:0000313" key="3">
    <source>
        <dbReference type="Proteomes" id="UP000177068"/>
    </source>
</evidence>
<dbReference type="Proteomes" id="UP000177068">
    <property type="component" value="Unassembled WGS sequence"/>
</dbReference>
<organism evidence="2 3">
    <name type="scientific">Candidatus Zambryskibacteria bacterium RIFCSPLOWO2_01_FULL_47_14</name>
    <dbReference type="NCBI Taxonomy" id="1802763"/>
    <lineage>
        <taxon>Bacteria</taxon>
        <taxon>Candidatus Zambryskiibacteriota</taxon>
    </lineage>
</organism>
<evidence type="ECO:0008006" key="4">
    <source>
        <dbReference type="Google" id="ProtNLM"/>
    </source>
</evidence>
<reference evidence="2 3" key="1">
    <citation type="journal article" date="2016" name="Nat. Commun.">
        <title>Thousands of microbial genomes shed light on interconnected biogeochemical processes in an aquifer system.</title>
        <authorList>
            <person name="Anantharaman K."/>
            <person name="Brown C.T."/>
            <person name="Hug L.A."/>
            <person name="Sharon I."/>
            <person name="Castelle C.J."/>
            <person name="Probst A.J."/>
            <person name="Thomas B.C."/>
            <person name="Singh A."/>
            <person name="Wilkins M.J."/>
            <person name="Karaoz U."/>
            <person name="Brodie E.L."/>
            <person name="Williams K.H."/>
            <person name="Hubbard S.S."/>
            <person name="Banfield J.F."/>
        </authorList>
    </citation>
    <scope>NUCLEOTIDE SEQUENCE [LARGE SCALE GENOMIC DNA]</scope>
</reference>
<protein>
    <recommendedName>
        <fullName evidence="4">DoxX family protein</fullName>
    </recommendedName>
</protein>
<feature type="transmembrane region" description="Helical" evidence="1">
    <location>
        <begin position="62"/>
        <end position="85"/>
    </location>
</feature>
<feature type="transmembrane region" description="Helical" evidence="1">
    <location>
        <begin position="123"/>
        <end position="141"/>
    </location>
</feature>
<keyword evidence="1" id="KW-0472">Membrane</keyword>